<dbReference type="EMBL" id="BGPR01000952">
    <property type="protein sequence ID" value="GBM41109.1"/>
    <property type="molecule type" value="Genomic_DNA"/>
</dbReference>
<gene>
    <name evidence="1" type="ORF">AVEN_63302_1</name>
</gene>
<keyword evidence="2" id="KW-1185">Reference proteome</keyword>
<reference evidence="1 2" key="1">
    <citation type="journal article" date="2019" name="Sci. Rep.">
        <title>Orb-weaving spider Araneus ventricosus genome elucidates the spidroin gene catalogue.</title>
        <authorList>
            <person name="Kono N."/>
            <person name="Nakamura H."/>
            <person name="Ohtoshi R."/>
            <person name="Moran D.A.P."/>
            <person name="Shinohara A."/>
            <person name="Yoshida Y."/>
            <person name="Fujiwara M."/>
            <person name="Mori M."/>
            <person name="Tomita M."/>
            <person name="Arakawa K."/>
        </authorList>
    </citation>
    <scope>NUCLEOTIDE SEQUENCE [LARGE SCALE GENOMIC DNA]</scope>
</reference>
<dbReference type="OrthoDB" id="7551843at2759"/>
<name>A0A4Y2FL69_ARAVE</name>
<evidence type="ECO:0000313" key="2">
    <source>
        <dbReference type="Proteomes" id="UP000499080"/>
    </source>
</evidence>
<accession>A0A4Y2FL69</accession>
<proteinExistence type="predicted"/>
<organism evidence="1 2">
    <name type="scientific">Araneus ventricosus</name>
    <name type="common">Orbweaver spider</name>
    <name type="synonym">Epeira ventricosa</name>
    <dbReference type="NCBI Taxonomy" id="182803"/>
    <lineage>
        <taxon>Eukaryota</taxon>
        <taxon>Metazoa</taxon>
        <taxon>Ecdysozoa</taxon>
        <taxon>Arthropoda</taxon>
        <taxon>Chelicerata</taxon>
        <taxon>Arachnida</taxon>
        <taxon>Araneae</taxon>
        <taxon>Araneomorphae</taxon>
        <taxon>Entelegynae</taxon>
        <taxon>Araneoidea</taxon>
        <taxon>Araneidae</taxon>
        <taxon>Araneus</taxon>
    </lineage>
</organism>
<dbReference type="Proteomes" id="UP000499080">
    <property type="component" value="Unassembled WGS sequence"/>
</dbReference>
<dbReference type="AlphaFoldDB" id="A0A4Y2FL69"/>
<protein>
    <submittedName>
        <fullName evidence="1">Uncharacterized protein</fullName>
    </submittedName>
</protein>
<sequence>MRKGGLILLCHLSPDLITRPKANMCDWEVMENESFSDNNFIKIIIKSETHILSYLRFRTKFGGHKKFYNHFKENIHKLLEIIYNAGTIKYLDAPTEKNQLEILDSCLHSYKIRKIPTTPNISWWNQSLEIQKKELNALSRVKKSTGETREHYQKLYSKKRTIYKKEILHAKRSAWKKFCSKASAPMYPYINRQNQLTHHL</sequence>
<comment type="caution">
    <text evidence="1">The sequence shown here is derived from an EMBL/GenBank/DDBJ whole genome shotgun (WGS) entry which is preliminary data.</text>
</comment>
<evidence type="ECO:0000313" key="1">
    <source>
        <dbReference type="EMBL" id="GBM41109.1"/>
    </source>
</evidence>